<organism evidence="1 2">
    <name type="scientific">Myotis myotis</name>
    <name type="common">Greater mouse-eared bat</name>
    <name type="synonym">Vespertilio myotis</name>
    <dbReference type="NCBI Taxonomy" id="51298"/>
    <lineage>
        <taxon>Eukaryota</taxon>
        <taxon>Metazoa</taxon>
        <taxon>Chordata</taxon>
        <taxon>Craniata</taxon>
        <taxon>Vertebrata</taxon>
        <taxon>Euteleostomi</taxon>
        <taxon>Mammalia</taxon>
        <taxon>Eutheria</taxon>
        <taxon>Laurasiatheria</taxon>
        <taxon>Chiroptera</taxon>
        <taxon>Yangochiroptera</taxon>
        <taxon>Vespertilionidae</taxon>
        <taxon>Myotis</taxon>
    </lineage>
</organism>
<evidence type="ECO:0000313" key="1">
    <source>
        <dbReference type="EMBL" id="KAF6269074.1"/>
    </source>
</evidence>
<evidence type="ECO:0000313" key="2">
    <source>
        <dbReference type="Proteomes" id="UP000527355"/>
    </source>
</evidence>
<dbReference type="AlphaFoldDB" id="A0A7J7QYR5"/>
<dbReference type="EMBL" id="JABWUV010000044">
    <property type="protein sequence ID" value="KAF6269074.1"/>
    <property type="molecule type" value="Genomic_DNA"/>
</dbReference>
<keyword evidence="2" id="KW-1185">Reference proteome</keyword>
<reference evidence="1 2" key="1">
    <citation type="journal article" date="2020" name="Nature">
        <title>Six reference-quality genomes reveal evolution of bat adaptations.</title>
        <authorList>
            <person name="Jebb D."/>
            <person name="Huang Z."/>
            <person name="Pippel M."/>
            <person name="Hughes G.M."/>
            <person name="Lavrichenko K."/>
            <person name="Devanna P."/>
            <person name="Winkler S."/>
            <person name="Jermiin L.S."/>
            <person name="Skirmuntt E.C."/>
            <person name="Katzourakis A."/>
            <person name="Burkitt-Gray L."/>
            <person name="Ray D.A."/>
            <person name="Sullivan K.A.M."/>
            <person name="Roscito J.G."/>
            <person name="Kirilenko B.M."/>
            <person name="Davalos L.M."/>
            <person name="Corthals A.P."/>
            <person name="Power M.L."/>
            <person name="Jones G."/>
            <person name="Ransome R.D."/>
            <person name="Dechmann D.K.N."/>
            <person name="Locatelli A.G."/>
            <person name="Puechmaille S.J."/>
            <person name="Fedrigo O."/>
            <person name="Jarvis E.D."/>
            <person name="Hiller M."/>
            <person name="Vernes S.C."/>
            <person name="Myers E.W."/>
            <person name="Teeling E.C."/>
        </authorList>
    </citation>
    <scope>NUCLEOTIDE SEQUENCE [LARGE SCALE GENOMIC DNA]</scope>
    <source>
        <strain evidence="1">MMyoMyo1</strain>
        <tissue evidence="1">Flight muscle</tissue>
    </source>
</reference>
<name>A0A7J7QYR5_MYOMY</name>
<dbReference type="Proteomes" id="UP000527355">
    <property type="component" value="Unassembled WGS sequence"/>
</dbReference>
<protein>
    <submittedName>
        <fullName evidence="1">Uncharacterized protein</fullName>
    </submittedName>
</protein>
<proteinExistence type="predicted"/>
<sequence length="132" mass="13337">MRLTAGVESSVLGSQTGWGHVLKAEPPGSSLMGLLWTSPAPPLVESRARGTGCLAHITADGQTDAPCAAGGSTSCGRGWAPWQKRRRVESFVPDAGEAADAPLAAVAGDSHSHVPRGKVPGDPAITCVCPGS</sequence>
<accession>A0A7J7QYR5</accession>
<gene>
    <name evidence="1" type="ORF">mMyoMyo1_011260</name>
</gene>
<comment type="caution">
    <text evidence="1">The sequence shown here is derived from an EMBL/GenBank/DDBJ whole genome shotgun (WGS) entry which is preliminary data.</text>
</comment>